<keyword evidence="2" id="KW-1133">Transmembrane helix</keyword>
<name>A0ABR2SKW7_9ROSI</name>
<evidence type="ECO:0000313" key="4">
    <source>
        <dbReference type="Proteomes" id="UP001396334"/>
    </source>
</evidence>
<protein>
    <recommendedName>
        <fullName evidence="5">Transmembrane protein</fullName>
    </recommendedName>
</protein>
<organism evidence="3 4">
    <name type="scientific">Hibiscus sabdariffa</name>
    <name type="common">roselle</name>
    <dbReference type="NCBI Taxonomy" id="183260"/>
    <lineage>
        <taxon>Eukaryota</taxon>
        <taxon>Viridiplantae</taxon>
        <taxon>Streptophyta</taxon>
        <taxon>Embryophyta</taxon>
        <taxon>Tracheophyta</taxon>
        <taxon>Spermatophyta</taxon>
        <taxon>Magnoliopsida</taxon>
        <taxon>eudicotyledons</taxon>
        <taxon>Gunneridae</taxon>
        <taxon>Pentapetalae</taxon>
        <taxon>rosids</taxon>
        <taxon>malvids</taxon>
        <taxon>Malvales</taxon>
        <taxon>Malvaceae</taxon>
        <taxon>Malvoideae</taxon>
        <taxon>Hibiscus</taxon>
    </lineage>
</organism>
<sequence>MLSSSSPTPKKSRPFLLKSEDRRSKVSTMSCLHCYSPFLPLNSQLNKQKLKQKRQLQLFSSESAPNLVLLRQNVHMRTNATSTPLFIAAKIPPSQSGDITVFLQTSALLLVVYFLANFVAPYFISKYFEFDKVGEDQNTNENDSQGR</sequence>
<dbReference type="EMBL" id="JBBPBN010000013">
    <property type="protein sequence ID" value="KAK9025885.1"/>
    <property type="molecule type" value="Genomic_DNA"/>
</dbReference>
<evidence type="ECO:0000313" key="3">
    <source>
        <dbReference type="EMBL" id="KAK9025885.1"/>
    </source>
</evidence>
<feature type="region of interest" description="Disordered" evidence="1">
    <location>
        <begin position="1"/>
        <end position="21"/>
    </location>
</feature>
<keyword evidence="2" id="KW-0472">Membrane</keyword>
<feature type="transmembrane region" description="Helical" evidence="2">
    <location>
        <begin position="101"/>
        <end position="124"/>
    </location>
</feature>
<proteinExistence type="predicted"/>
<comment type="caution">
    <text evidence="3">The sequence shown here is derived from an EMBL/GenBank/DDBJ whole genome shotgun (WGS) entry which is preliminary data.</text>
</comment>
<evidence type="ECO:0008006" key="5">
    <source>
        <dbReference type="Google" id="ProtNLM"/>
    </source>
</evidence>
<reference evidence="3 4" key="1">
    <citation type="journal article" date="2024" name="G3 (Bethesda)">
        <title>Genome assembly of Hibiscus sabdariffa L. provides insights into metabolisms of medicinal natural products.</title>
        <authorList>
            <person name="Kim T."/>
        </authorList>
    </citation>
    <scope>NUCLEOTIDE SEQUENCE [LARGE SCALE GENOMIC DNA]</scope>
    <source>
        <strain evidence="3">TK-2024</strain>
        <tissue evidence="3">Old leaves</tissue>
    </source>
</reference>
<keyword evidence="2" id="KW-0812">Transmembrane</keyword>
<evidence type="ECO:0000256" key="1">
    <source>
        <dbReference type="SAM" id="MobiDB-lite"/>
    </source>
</evidence>
<gene>
    <name evidence="3" type="ORF">V6N11_038739</name>
</gene>
<keyword evidence="4" id="KW-1185">Reference proteome</keyword>
<evidence type="ECO:0000256" key="2">
    <source>
        <dbReference type="SAM" id="Phobius"/>
    </source>
</evidence>
<dbReference type="PANTHER" id="PTHR37196">
    <property type="entry name" value="TRANSMEMBRANE PROTEIN"/>
    <property type="match status" value="1"/>
</dbReference>
<dbReference type="Proteomes" id="UP001396334">
    <property type="component" value="Unassembled WGS sequence"/>
</dbReference>
<dbReference type="PANTHER" id="PTHR37196:SF2">
    <property type="entry name" value="TRANSMEMBRANE PROTEIN"/>
    <property type="match status" value="1"/>
</dbReference>
<accession>A0ABR2SKW7</accession>